<dbReference type="Proteomes" id="UP001158576">
    <property type="component" value="Chromosome 2"/>
</dbReference>
<evidence type="ECO:0000256" key="1">
    <source>
        <dbReference type="SAM" id="MobiDB-lite"/>
    </source>
</evidence>
<dbReference type="SUPFAM" id="SSF57959">
    <property type="entry name" value="Leucine zipper domain"/>
    <property type="match status" value="1"/>
</dbReference>
<evidence type="ECO:0000313" key="3">
    <source>
        <dbReference type="EMBL" id="CAG5111671.1"/>
    </source>
</evidence>
<feature type="compositionally biased region" description="Polar residues" evidence="1">
    <location>
        <begin position="137"/>
        <end position="152"/>
    </location>
</feature>
<evidence type="ECO:0000259" key="2">
    <source>
        <dbReference type="PROSITE" id="PS50217"/>
    </source>
</evidence>
<keyword evidence="4" id="KW-1185">Reference proteome</keyword>
<dbReference type="EMBL" id="OU015567">
    <property type="protein sequence ID" value="CAG5111671.1"/>
    <property type="molecule type" value="Genomic_DNA"/>
</dbReference>
<organism evidence="3 4">
    <name type="scientific">Oikopleura dioica</name>
    <name type="common">Tunicate</name>
    <dbReference type="NCBI Taxonomy" id="34765"/>
    <lineage>
        <taxon>Eukaryota</taxon>
        <taxon>Metazoa</taxon>
        <taxon>Chordata</taxon>
        <taxon>Tunicata</taxon>
        <taxon>Appendicularia</taxon>
        <taxon>Copelata</taxon>
        <taxon>Oikopleuridae</taxon>
        <taxon>Oikopleura</taxon>
    </lineage>
</organism>
<feature type="compositionally biased region" description="Polar residues" evidence="1">
    <location>
        <begin position="1"/>
        <end position="11"/>
    </location>
</feature>
<dbReference type="PROSITE" id="PS50217">
    <property type="entry name" value="BZIP"/>
    <property type="match status" value="1"/>
</dbReference>
<protein>
    <submittedName>
        <fullName evidence="3">Oidioi.mRNA.OKI2018_I69.chr2.g5951.t1.cds</fullName>
    </submittedName>
</protein>
<feature type="region of interest" description="Disordered" evidence="1">
    <location>
        <begin position="300"/>
        <end position="321"/>
    </location>
</feature>
<evidence type="ECO:0000313" key="4">
    <source>
        <dbReference type="Proteomes" id="UP001158576"/>
    </source>
</evidence>
<dbReference type="InterPro" id="IPR004827">
    <property type="entry name" value="bZIP"/>
</dbReference>
<feature type="compositionally biased region" description="Polar residues" evidence="1">
    <location>
        <begin position="24"/>
        <end position="35"/>
    </location>
</feature>
<sequence>MKRARTQQALQPKSGKQRIYSHGFSESNGRSTESLQKNIPTTIPIRISRQVPVTSEILVKEEGEGMSTQNREIWNPMNGQEKNFGAPRKPGTVKYSQNPAGPSMVHDSIWNPSQLVSMNDLEQLSGEGFDDLFSYSSSPEARSPTNVTSQQPGMFRPGQAPMMKPSPPMQQHLPQQLSPEHQQYVEWDQSKLIKAQKESMEPSTRQVPRENIWQKSQMVTFDDIMQQSGLDEFSELVEAEQGVAQNGGVLKPSMILPPGHAEPAPQEPKTKDQMIDELKRIQQDFAFSKIDDFLGRYNEKEEPEKQTPEQPQIAQSSQMQPITADQISGMLKVQPVAGSTDMVLSLEQSPSSSIQTQLEYEERMNAQRKINNEAAQRSRVKKRKMIEEKLKKISIFEEENPKLKMRLDTHMKELDRLKRMLAFYVDYTKNKKVSMTG</sequence>
<feature type="region of interest" description="Disordered" evidence="1">
    <location>
        <begin position="60"/>
        <end position="100"/>
    </location>
</feature>
<feature type="domain" description="BZIP" evidence="2">
    <location>
        <begin position="361"/>
        <end position="424"/>
    </location>
</feature>
<dbReference type="InterPro" id="IPR046347">
    <property type="entry name" value="bZIP_sf"/>
</dbReference>
<feature type="compositionally biased region" description="Polar residues" evidence="1">
    <location>
        <begin position="66"/>
        <end position="81"/>
    </location>
</feature>
<dbReference type="Pfam" id="PF07716">
    <property type="entry name" value="bZIP_2"/>
    <property type="match status" value="1"/>
</dbReference>
<feature type="region of interest" description="Disordered" evidence="1">
    <location>
        <begin position="137"/>
        <end position="159"/>
    </location>
</feature>
<gene>
    <name evidence="3" type="ORF">OKIOD_LOCUS14716</name>
</gene>
<dbReference type="Gene3D" id="1.20.5.170">
    <property type="match status" value="1"/>
</dbReference>
<feature type="region of interest" description="Disordered" evidence="1">
    <location>
        <begin position="1"/>
        <end position="35"/>
    </location>
</feature>
<name>A0ABN7T221_OIKDI</name>
<proteinExistence type="predicted"/>
<reference evidence="3 4" key="1">
    <citation type="submission" date="2021-04" db="EMBL/GenBank/DDBJ databases">
        <authorList>
            <person name="Bliznina A."/>
        </authorList>
    </citation>
    <scope>NUCLEOTIDE SEQUENCE [LARGE SCALE GENOMIC DNA]</scope>
</reference>
<accession>A0ABN7T221</accession>